<feature type="region of interest" description="Disordered" evidence="1">
    <location>
        <begin position="1"/>
        <end position="20"/>
    </location>
</feature>
<gene>
    <name evidence="2" type="ORF">F7O44_00845</name>
</gene>
<dbReference type="EMBL" id="WLZY01000001">
    <property type="protein sequence ID" value="NDL55613.1"/>
    <property type="molecule type" value="Genomic_DNA"/>
</dbReference>
<evidence type="ECO:0000313" key="3">
    <source>
        <dbReference type="Proteomes" id="UP000460435"/>
    </source>
</evidence>
<protein>
    <submittedName>
        <fullName evidence="2">Uncharacterized protein</fullName>
    </submittedName>
</protein>
<keyword evidence="3" id="KW-1185">Reference proteome</keyword>
<accession>A0A7K3LX75</accession>
<feature type="region of interest" description="Disordered" evidence="1">
    <location>
        <begin position="43"/>
        <end position="109"/>
    </location>
</feature>
<evidence type="ECO:0000256" key="1">
    <source>
        <dbReference type="SAM" id="MobiDB-lite"/>
    </source>
</evidence>
<evidence type="ECO:0000313" key="2">
    <source>
        <dbReference type="EMBL" id="NDL55613.1"/>
    </source>
</evidence>
<name>A0A7K3LX75_9ACTN</name>
<feature type="compositionally biased region" description="Basic and acidic residues" evidence="1">
    <location>
        <begin position="1"/>
        <end position="13"/>
    </location>
</feature>
<dbReference type="Proteomes" id="UP000460435">
    <property type="component" value="Unassembled WGS sequence"/>
</dbReference>
<organism evidence="2 3">
    <name type="scientific">Phytoactinopolyspora mesophila</name>
    <dbReference type="NCBI Taxonomy" id="2650750"/>
    <lineage>
        <taxon>Bacteria</taxon>
        <taxon>Bacillati</taxon>
        <taxon>Actinomycetota</taxon>
        <taxon>Actinomycetes</taxon>
        <taxon>Jiangellales</taxon>
        <taxon>Jiangellaceae</taxon>
        <taxon>Phytoactinopolyspora</taxon>
    </lineage>
</organism>
<comment type="caution">
    <text evidence="2">The sequence shown here is derived from an EMBL/GenBank/DDBJ whole genome shotgun (WGS) entry which is preliminary data.</text>
</comment>
<reference evidence="2 3" key="1">
    <citation type="submission" date="2019-11" db="EMBL/GenBank/DDBJ databases">
        <authorList>
            <person name="Li X.-J."/>
            <person name="Feng X.-M."/>
        </authorList>
    </citation>
    <scope>NUCLEOTIDE SEQUENCE [LARGE SCALE GENOMIC DNA]</scope>
    <source>
        <strain evidence="2 3">XMNu-373</strain>
    </source>
</reference>
<sequence>MTRAEHLRKDRIMQHPRPTRHMKAVAAAALSTLLLLTACGAEVTDRDTTTSTLSNDVPEPTTEPATEPAGTNRDTGEDNDEGQNDDTPPADPAADAEDANRPGSAGGCQ</sequence>
<dbReference type="AlphaFoldDB" id="A0A7K3LX75"/>
<proteinExistence type="predicted"/>
<feature type="compositionally biased region" description="Low complexity" evidence="1">
    <location>
        <begin position="58"/>
        <end position="69"/>
    </location>
</feature>